<evidence type="ECO:0000313" key="4">
    <source>
        <dbReference type="Proteomes" id="UP001241072"/>
    </source>
</evidence>
<organism evidence="3 4">
    <name type="scientific">Antiquaquibacter soli</name>
    <dbReference type="NCBI Taxonomy" id="3064523"/>
    <lineage>
        <taxon>Bacteria</taxon>
        <taxon>Bacillati</taxon>
        <taxon>Actinomycetota</taxon>
        <taxon>Actinomycetes</taxon>
        <taxon>Micrococcales</taxon>
        <taxon>Microbacteriaceae</taxon>
        <taxon>Antiquaquibacter</taxon>
    </lineage>
</organism>
<gene>
    <name evidence="3" type="ORF">Q5716_13810</name>
</gene>
<protein>
    <recommendedName>
        <fullName evidence="5">DNA polymerase III subunit gamma/tau</fullName>
    </recommendedName>
</protein>
<reference evidence="3 4" key="1">
    <citation type="submission" date="2023-07" db="EMBL/GenBank/DDBJ databases">
        <title>Protaetiibacter sp. nov WY-16 isolated from soil.</title>
        <authorList>
            <person name="Liu B."/>
            <person name="Wan Y."/>
        </authorList>
    </citation>
    <scope>NUCLEOTIDE SEQUENCE [LARGE SCALE GENOMIC DNA]</scope>
    <source>
        <strain evidence="3 4">WY-16</strain>
    </source>
</reference>
<evidence type="ECO:0008006" key="5">
    <source>
        <dbReference type="Google" id="ProtNLM"/>
    </source>
</evidence>
<accession>A0ABT9BQJ6</accession>
<feature type="region of interest" description="Disordered" evidence="1">
    <location>
        <begin position="1"/>
        <end position="39"/>
    </location>
</feature>
<feature type="transmembrane region" description="Helical" evidence="2">
    <location>
        <begin position="83"/>
        <end position="102"/>
    </location>
</feature>
<feature type="transmembrane region" description="Helical" evidence="2">
    <location>
        <begin position="109"/>
        <end position="128"/>
    </location>
</feature>
<sequence>MTADAADPDEEALGWAGDERDAAAVPPPRAREPREGDSIPGPLLITYGILAGLYLIYTVGWIITVTRSSTSLPSLLGEIMFQLGEFLAIASPALWFAAVLVLTRRRKPVVRLLWLLIGLTVVVPWPFLLGV</sequence>
<feature type="compositionally biased region" description="Acidic residues" evidence="1">
    <location>
        <begin position="1"/>
        <end position="12"/>
    </location>
</feature>
<evidence type="ECO:0000256" key="2">
    <source>
        <dbReference type="SAM" id="Phobius"/>
    </source>
</evidence>
<feature type="transmembrane region" description="Helical" evidence="2">
    <location>
        <begin position="44"/>
        <end position="63"/>
    </location>
</feature>
<evidence type="ECO:0000313" key="3">
    <source>
        <dbReference type="EMBL" id="MDO7883306.1"/>
    </source>
</evidence>
<dbReference type="EMBL" id="JAUQUB010000004">
    <property type="protein sequence ID" value="MDO7883306.1"/>
    <property type="molecule type" value="Genomic_DNA"/>
</dbReference>
<dbReference type="Proteomes" id="UP001241072">
    <property type="component" value="Unassembled WGS sequence"/>
</dbReference>
<proteinExistence type="predicted"/>
<comment type="caution">
    <text evidence="3">The sequence shown here is derived from an EMBL/GenBank/DDBJ whole genome shotgun (WGS) entry which is preliminary data.</text>
</comment>
<dbReference type="RefSeq" id="WP_305003736.1">
    <property type="nucleotide sequence ID" value="NZ_JAUQUB010000004.1"/>
</dbReference>
<evidence type="ECO:0000256" key="1">
    <source>
        <dbReference type="SAM" id="MobiDB-lite"/>
    </source>
</evidence>
<keyword evidence="2" id="KW-0472">Membrane</keyword>
<keyword evidence="4" id="KW-1185">Reference proteome</keyword>
<keyword evidence="2" id="KW-0812">Transmembrane</keyword>
<keyword evidence="2" id="KW-1133">Transmembrane helix</keyword>
<name>A0ABT9BQJ6_9MICO</name>